<evidence type="ECO:0000313" key="3">
    <source>
        <dbReference type="Proteomes" id="UP000470446"/>
    </source>
</evidence>
<dbReference type="AlphaFoldDB" id="A0A7K3PMM5"/>
<reference evidence="2 3" key="1">
    <citation type="submission" date="2020-01" db="EMBL/GenBank/DDBJ databases">
        <title>Insect and environment-associated Actinomycetes.</title>
        <authorList>
            <person name="Currrie C."/>
            <person name="Chevrette M."/>
            <person name="Carlson C."/>
            <person name="Stubbendieck R."/>
            <person name="Wendt-Pienkowski E."/>
        </authorList>
    </citation>
    <scope>NUCLEOTIDE SEQUENCE [LARGE SCALE GENOMIC DNA]</scope>
    <source>
        <strain evidence="2 3">SID14163</strain>
    </source>
</reference>
<feature type="compositionally biased region" description="Basic residues" evidence="1">
    <location>
        <begin position="13"/>
        <end position="23"/>
    </location>
</feature>
<dbReference type="Proteomes" id="UP000470446">
    <property type="component" value="Unassembled WGS sequence"/>
</dbReference>
<dbReference type="EMBL" id="JAAGMA010000552">
    <property type="protein sequence ID" value="NEB11193.1"/>
    <property type="molecule type" value="Genomic_DNA"/>
</dbReference>
<name>A0A7K3PMM5_9ACTN</name>
<feature type="region of interest" description="Disordered" evidence="1">
    <location>
        <begin position="1"/>
        <end position="46"/>
    </location>
</feature>
<dbReference type="RefSeq" id="WP_164246401.1">
    <property type="nucleotide sequence ID" value="NZ_JAAGMA010000552.1"/>
</dbReference>
<protein>
    <submittedName>
        <fullName evidence="2">Uncharacterized protein</fullName>
    </submittedName>
</protein>
<proteinExistence type="predicted"/>
<sequence>MTTGPHQASGGLIRRRFRRPARHRTTEHQHQYQYQHQYQHSEEHRP</sequence>
<evidence type="ECO:0000313" key="2">
    <source>
        <dbReference type="EMBL" id="NEB11193.1"/>
    </source>
</evidence>
<evidence type="ECO:0000256" key="1">
    <source>
        <dbReference type="SAM" id="MobiDB-lite"/>
    </source>
</evidence>
<accession>A0A7K3PMM5</accession>
<organism evidence="2 3">
    <name type="scientific">Streptomyces coelicoflavus</name>
    <dbReference type="NCBI Taxonomy" id="285562"/>
    <lineage>
        <taxon>Bacteria</taxon>
        <taxon>Bacillati</taxon>
        <taxon>Actinomycetota</taxon>
        <taxon>Actinomycetes</taxon>
        <taxon>Kitasatosporales</taxon>
        <taxon>Streptomycetaceae</taxon>
        <taxon>Streptomyces</taxon>
    </lineage>
</organism>
<comment type="caution">
    <text evidence="2">The sequence shown here is derived from an EMBL/GenBank/DDBJ whole genome shotgun (WGS) entry which is preliminary data.</text>
</comment>
<gene>
    <name evidence="2" type="ORF">G3I32_20530</name>
</gene>